<evidence type="ECO:0000256" key="1">
    <source>
        <dbReference type="SAM" id="Coils"/>
    </source>
</evidence>
<dbReference type="AlphaFoldDB" id="A0A8J6DIL4"/>
<dbReference type="Proteomes" id="UP000700334">
    <property type="component" value="Unassembled WGS sequence"/>
</dbReference>
<protein>
    <submittedName>
        <fullName evidence="3">Myosin-15</fullName>
    </submittedName>
</protein>
<evidence type="ECO:0000256" key="2">
    <source>
        <dbReference type="SAM" id="MobiDB-lite"/>
    </source>
</evidence>
<feature type="compositionally biased region" description="Basic and acidic residues" evidence="2">
    <location>
        <begin position="7"/>
        <end position="20"/>
    </location>
</feature>
<organism evidence="3 4">
    <name type="scientific">Galemys pyrenaicus</name>
    <name type="common">Iberian desman</name>
    <name type="synonym">Pyrenean desman</name>
    <dbReference type="NCBI Taxonomy" id="202257"/>
    <lineage>
        <taxon>Eukaryota</taxon>
        <taxon>Metazoa</taxon>
        <taxon>Chordata</taxon>
        <taxon>Craniata</taxon>
        <taxon>Vertebrata</taxon>
        <taxon>Euteleostomi</taxon>
        <taxon>Mammalia</taxon>
        <taxon>Eutheria</taxon>
        <taxon>Laurasiatheria</taxon>
        <taxon>Eulipotyphla</taxon>
        <taxon>Talpidae</taxon>
        <taxon>Galemys</taxon>
    </lineage>
</organism>
<gene>
    <name evidence="3" type="ORF">J0S82_012008</name>
</gene>
<comment type="caution">
    <text evidence="3">The sequence shown here is derived from an EMBL/GenBank/DDBJ whole genome shotgun (WGS) entry which is preliminary data.</text>
</comment>
<keyword evidence="1" id="KW-0175">Coiled coil</keyword>
<dbReference type="OrthoDB" id="2018427at2759"/>
<feature type="region of interest" description="Disordered" evidence="2">
    <location>
        <begin position="1"/>
        <end position="25"/>
    </location>
</feature>
<evidence type="ECO:0000313" key="3">
    <source>
        <dbReference type="EMBL" id="KAG8509556.1"/>
    </source>
</evidence>
<sequence length="198" mass="22695">MHRCASHKPERSELQPKRLSQDPWGQLDDSMLLNETSLLNQKKKLEVDIARMQKEAEEAGQRCQRAEEKAKKAAAEEAQANQYLSRYKKQRHELHEAKERAKITESQVNKFKIKAEEFGEKIKAVLPDNQGHSEQGPDLDIFNVPFPEHQDRAQVFSEILPALRWVLFLDLQRLTPQTSNASTTTATKIITIVETAIP</sequence>
<name>A0A8J6DIL4_GALPY</name>
<evidence type="ECO:0000313" key="4">
    <source>
        <dbReference type="Proteomes" id="UP000700334"/>
    </source>
</evidence>
<dbReference type="EMBL" id="JAGFMF010011942">
    <property type="protein sequence ID" value="KAG8509556.1"/>
    <property type="molecule type" value="Genomic_DNA"/>
</dbReference>
<dbReference type="InterPro" id="IPR014751">
    <property type="entry name" value="XRCC4-like_C"/>
</dbReference>
<accession>A0A8J6DIL4</accession>
<reference evidence="3" key="1">
    <citation type="journal article" date="2021" name="Evol. Appl.">
        <title>The genome of the Pyrenean desman and the effects of bottlenecks and inbreeding on the genomic landscape of an endangered species.</title>
        <authorList>
            <person name="Escoda L."/>
            <person name="Castresana J."/>
        </authorList>
    </citation>
    <scope>NUCLEOTIDE SEQUENCE</scope>
    <source>
        <strain evidence="3">IBE-C5619</strain>
    </source>
</reference>
<keyword evidence="4" id="KW-1185">Reference proteome</keyword>
<dbReference type="Gene3D" id="1.20.5.370">
    <property type="match status" value="1"/>
</dbReference>
<feature type="coiled-coil region" evidence="1">
    <location>
        <begin position="35"/>
        <end position="114"/>
    </location>
</feature>
<proteinExistence type="predicted"/>